<feature type="region of interest" description="Disordered" evidence="1">
    <location>
        <begin position="1"/>
        <end position="45"/>
    </location>
</feature>
<dbReference type="EMBL" id="SRLO01000038">
    <property type="protein sequence ID" value="TNN82567.1"/>
    <property type="molecule type" value="Genomic_DNA"/>
</dbReference>
<evidence type="ECO:0000313" key="2">
    <source>
        <dbReference type="EMBL" id="TNN82567.1"/>
    </source>
</evidence>
<reference evidence="2 3" key="1">
    <citation type="submission" date="2019-03" db="EMBL/GenBank/DDBJ databases">
        <title>First draft genome of Liparis tanakae, snailfish: a comprehensive survey of snailfish specific genes.</title>
        <authorList>
            <person name="Kim W."/>
            <person name="Song I."/>
            <person name="Jeong J.-H."/>
            <person name="Kim D."/>
            <person name="Kim S."/>
            <person name="Ryu S."/>
            <person name="Song J.Y."/>
            <person name="Lee S.K."/>
        </authorList>
    </citation>
    <scope>NUCLEOTIDE SEQUENCE [LARGE SCALE GENOMIC DNA]</scope>
    <source>
        <tissue evidence="2">Muscle</tissue>
    </source>
</reference>
<organism evidence="2 3">
    <name type="scientific">Liparis tanakae</name>
    <name type="common">Tanaka's snailfish</name>
    <dbReference type="NCBI Taxonomy" id="230148"/>
    <lineage>
        <taxon>Eukaryota</taxon>
        <taxon>Metazoa</taxon>
        <taxon>Chordata</taxon>
        <taxon>Craniata</taxon>
        <taxon>Vertebrata</taxon>
        <taxon>Euteleostomi</taxon>
        <taxon>Actinopterygii</taxon>
        <taxon>Neopterygii</taxon>
        <taxon>Teleostei</taxon>
        <taxon>Neoteleostei</taxon>
        <taxon>Acanthomorphata</taxon>
        <taxon>Eupercaria</taxon>
        <taxon>Perciformes</taxon>
        <taxon>Cottioidei</taxon>
        <taxon>Cottales</taxon>
        <taxon>Liparidae</taxon>
        <taxon>Liparis</taxon>
    </lineage>
</organism>
<proteinExistence type="predicted"/>
<comment type="caution">
    <text evidence="2">The sequence shown here is derived from an EMBL/GenBank/DDBJ whole genome shotgun (WGS) entry which is preliminary data.</text>
</comment>
<dbReference type="Proteomes" id="UP000314294">
    <property type="component" value="Unassembled WGS sequence"/>
</dbReference>
<sequence length="188" mass="20632">MDDPESHGAPVEHHKNAKVDVENRGKQSEGEHPRGDGKEAPEQVHQGATVTHALLVVTRVTQEFVPLGVVALNHDAELQHQLRGAFQEGLEQAQHVDIGVLVHHSPVETPLVLLLPVALYTEPEGVSMLQRKQVARAMVLGYPTSLRRDQVTPLRRVGSREKRIKTVYGSSYITSSVPQDEEGPGCDV</sequence>
<evidence type="ECO:0000256" key="1">
    <source>
        <dbReference type="SAM" id="MobiDB-lite"/>
    </source>
</evidence>
<keyword evidence="3" id="KW-1185">Reference proteome</keyword>
<evidence type="ECO:0000313" key="3">
    <source>
        <dbReference type="Proteomes" id="UP000314294"/>
    </source>
</evidence>
<accession>A0A4Z2IXR7</accession>
<gene>
    <name evidence="2" type="ORF">EYF80_007085</name>
</gene>
<protein>
    <submittedName>
        <fullName evidence="2">Uncharacterized protein</fullName>
    </submittedName>
</protein>
<name>A0A4Z2IXR7_9TELE</name>
<dbReference type="AlphaFoldDB" id="A0A4Z2IXR7"/>
<feature type="compositionally biased region" description="Basic and acidic residues" evidence="1">
    <location>
        <begin position="1"/>
        <end position="42"/>
    </location>
</feature>